<sequence>MQISYACEPIEMQRFPMLRRRLDDILKKFLHEGVKEAERMIENLIDMEMSYINSSHPKFIGGKNAVELALQHGRASKVLATNITYQKGNDLEQQTKFESGQKSQESFIKPEDNGVSPNQLKEGQPQSYSYKAKAVTAATGYEATTWPSRILLKWLIKGWKTDSLLGFGPGFLTTRIRGISSVFGSRGQPSMENSYNGLSAQTMQESEASVSIIQLNKLPSNLRLLETQTEDETVEVVVTKLLLTSYYDIVRKNVQDLVPKAIMHFLVRFLPLFSSINGPGRFLSFYEPCLPITFSLLFNLSLIFSTAGLQNIEFTYGFSGTCCFPQRPYNLEIRLSGSMEEDEIAIKRKTTSKMFHILQQAVKTLDEIVADVHFRAPNMTVPADFKSYHAQN</sequence>
<dbReference type="InterPro" id="IPR000375">
    <property type="entry name" value="Dynamin_stalk"/>
</dbReference>
<dbReference type="PANTHER" id="PTHR11566:SF84">
    <property type="entry name" value="DYNAMIN-RELATED PROTEIN 3A-LIKE"/>
    <property type="match status" value="1"/>
</dbReference>
<dbReference type="Gene3D" id="1.20.120.1240">
    <property type="entry name" value="Dynamin, middle domain"/>
    <property type="match status" value="2"/>
</dbReference>
<evidence type="ECO:0000256" key="1">
    <source>
        <dbReference type="ARBA" id="ARBA00023175"/>
    </source>
</evidence>
<feature type="region of interest" description="Disordered" evidence="2">
    <location>
        <begin position="99"/>
        <end position="123"/>
    </location>
</feature>
<keyword evidence="1" id="KW-0505">Motor protein</keyword>
<proteinExistence type="predicted"/>
<feature type="domain" description="GED" evidence="3">
    <location>
        <begin position="236"/>
        <end position="373"/>
    </location>
</feature>
<dbReference type="Pfam" id="PF02212">
    <property type="entry name" value="GED"/>
    <property type="match status" value="1"/>
</dbReference>
<dbReference type="EMBL" id="JAYDYQ010001087">
    <property type="protein sequence ID" value="KAK4491036.1"/>
    <property type="molecule type" value="Genomic_DNA"/>
</dbReference>
<accession>A0ABR0DQA1</accession>
<evidence type="ECO:0000313" key="4">
    <source>
        <dbReference type="EMBL" id="KAK4491036.1"/>
    </source>
</evidence>
<name>A0ABR0DQA1_9LAMI</name>
<evidence type="ECO:0000313" key="5">
    <source>
        <dbReference type="Proteomes" id="UP001291926"/>
    </source>
</evidence>
<evidence type="ECO:0000259" key="3">
    <source>
        <dbReference type="PROSITE" id="PS51388"/>
    </source>
</evidence>
<dbReference type="InterPro" id="IPR020850">
    <property type="entry name" value="GED_dom"/>
</dbReference>
<reference evidence="4 5" key="1">
    <citation type="journal article" date="2023" name="bioRxiv">
        <title>Genome report: Whole genome sequence and annotation of Penstemon davidsonii.</title>
        <authorList>
            <person name="Ostevik K.L."/>
            <person name="Alabady M."/>
            <person name="Zhang M."/>
            <person name="Rausher M.D."/>
        </authorList>
    </citation>
    <scope>NUCLEOTIDE SEQUENCE [LARGE SCALE GENOMIC DNA]</scope>
    <source>
        <strain evidence="4">DNT005</strain>
        <tissue evidence="4">Whole leaf</tissue>
    </source>
</reference>
<gene>
    <name evidence="4" type="ORF">RD792_001757</name>
</gene>
<dbReference type="InterPro" id="IPR022812">
    <property type="entry name" value="Dynamin"/>
</dbReference>
<dbReference type="Pfam" id="PF01031">
    <property type="entry name" value="Dynamin_M"/>
    <property type="match status" value="1"/>
</dbReference>
<dbReference type="PROSITE" id="PS51388">
    <property type="entry name" value="GED"/>
    <property type="match status" value="1"/>
</dbReference>
<dbReference type="Proteomes" id="UP001291926">
    <property type="component" value="Unassembled WGS sequence"/>
</dbReference>
<dbReference type="PANTHER" id="PTHR11566">
    <property type="entry name" value="DYNAMIN"/>
    <property type="match status" value="1"/>
</dbReference>
<keyword evidence="5" id="KW-1185">Reference proteome</keyword>
<dbReference type="InterPro" id="IPR003130">
    <property type="entry name" value="GED"/>
</dbReference>
<organism evidence="4 5">
    <name type="scientific">Penstemon davidsonii</name>
    <dbReference type="NCBI Taxonomy" id="160366"/>
    <lineage>
        <taxon>Eukaryota</taxon>
        <taxon>Viridiplantae</taxon>
        <taxon>Streptophyta</taxon>
        <taxon>Embryophyta</taxon>
        <taxon>Tracheophyta</taxon>
        <taxon>Spermatophyta</taxon>
        <taxon>Magnoliopsida</taxon>
        <taxon>eudicotyledons</taxon>
        <taxon>Gunneridae</taxon>
        <taxon>Pentapetalae</taxon>
        <taxon>asterids</taxon>
        <taxon>lamiids</taxon>
        <taxon>Lamiales</taxon>
        <taxon>Plantaginaceae</taxon>
        <taxon>Cheloneae</taxon>
        <taxon>Penstemon</taxon>
    </lineage>
</organism>
<evidence type="ECO:0000256" key="2">
    <source>
        <dbReference type="SAM" id="MobiDB-lite"/>
    </source>
</evidence>
<protein>
    <recommendedName>
        <fullName evidence="3">GED domain-containing protein</fullName>
    </recommendedName>
</protein>
<comment type="caution">
    <text evidence="4">The sequence shown here is derived from an EMBL/GenBank/DDBJ whole genome shotgun (WGS) entry which is preliminary data.</text>
</comment>